<dbReference type="InterPro" id="IPR014030">
    <property type="entry name" value="Ketoacyl_synth_N"/>
</dbReference>
<evidence type="ECO:0000256" key="1">
    <source>
        <dbReference type="ARBA" id="ARBA00008467"/>
    </source>
</evidence>
<evidence type="ECO:0000259" key="4">
    <source>
        <dbReference type="PROSITE" id="PS52004"/>
    </source>
</evidence>
<proteinExistence type="inferred from homology"/>
<dbReference type="Proteomes" id="UP000235093">
    <property type="component" value="Unassembled WGS sequence"/>
</dbReference>
<evidence type="ECO:0000256" key="2">
    <source>
        <dbReference type="ARBA" id="ARBA00022679"/>
    </source>
</evidence>
<keyword evidence="2 3" id="KW-0808">Transferase</keyword>
<dbReference type="AlphaFoldDB" id="A0A2N5PLE0"/>
<evidence type="ECO:0000313" key="5">
    <source>
        <dbReference type="EMBL" id="PLT75927.1"/>
    </source>
</evidence>
<dbReference type="EMBL" id="NIHT01000008">
    <property type="protein sequence ID" value="PLT75927.1"/>
    <property type="molecule type" value="Genomic_DNA"/>
</dbReference>
<accession>A0A2N5PLE0</accession>
<dbReference type="Gene3D" id="3.40.47.10">
    <property type="match status" value="2"/>
</dbReference>
<dbReference type="SUPFAM" id="SSF53901">
    <property type="entry name" value="Thiolase-like"/>
    <property type="match status" value="2"/>
</dbReference>
<name>A0A2N5PLE0_MEDGN</name>
<dbReference type="GO" id="GO:0004315">
    <property type="term" value="F:3-oxoacyl-[acyl-carrier-protein] synthase activity"/>
    <property type="evidence" value="ECO:0007669"/>
    <property type="project" value="TreeGrafter"/>
</dbReference>
<dbReference type="InterPro" id="IPR020841">
    <property type="entry name" value="PKS_Beta-ketoAc_synthase_dom"/>
</dbReference>
<reference evidence="5 6" key="1">
    <citation type="journal article" date="2017" name="Genome Med.">
        <title>A novel Ruminococcus gnavus clade enriched in inflammatory bowel disease patients.</title>
        <authorList>
            <person name="Hall A.B."/>
            <person name="Yassour M."/>
            <person name="Sauk J."/>
            <person name="Garner A."/>
            <person name="Jiang X."/>
            <person name="Arthur T."/>
            <person name="Lagoudas G.K."/>
            <person name="Vatanen T."/>
            <person name="Fornelos N."/>
            <person name="Wilson R."/>
            <person name="Bertha M."/>
            <person name="Cohen M."/>
            <person name="Garber J."/>
            <person name="Khalili H."/>
            <person name="Gevers D."/>
            <person name="Ananthakrishnan A.N."/>
            <person name="Kugathasan S."/>
            <person name="Lander E.S."/>
            <person name="Blainey P."/>
            <person name="Vlamakis H."/>
            <person name="Xavier R.J."/>
            <person name="Huttenhower C."/>
        </authorList>
    </citation>
    <scope>NUCLEOTIDE SEQUENCE [LARGE SCALE GENOMIC DNA]</scope>
    <source>
        <strain evidence="5 6">RJX1125</strain>
    </source>
</reference>
<evidence type="ECO:0000313" key="6">
    <source>
        <dbReference type="Proteomes" id="UP000235093"/>
    </source>
</evidence>
<gene>
    <name evidence="5" type="ORF">CDL23_06305</name>
</gene>
<dbReference type="RefSeq" id="WP_101883881.1">
    <property type="nucleotide sequence ID" value="NZ_NIHT01000008.1"/>
</dbReference>
<dbReference type="Pfam" id="PF02801">
    <property type="entry name" value="Ketoacyl-synt_C"/>
    <property type="match status" value="1"/>
</dbReference>
<feature type="domain" description="Ketosynthase family 3 (KS3)" evidence="4">
    <location>
        <begin position="2"/>
        <end position="416"/>
    </location>
</feature>
<comment type="similarity">
    <text evidence="1 3">Belongs to the thiolase-like superfamily. Beta-ketoacyl-ACP synthases family.</text>
</comment>
<dbReference type="Pfam" id="PF00109">
    <property type="entry name" value="ketoacyl-synt"/>
    <property type="match status" value="1"/>
</dbReference>
<dbReference type="PANTHER" id="PTHR11712:SF336">
    <property type="entry name" value="3-OXOACYL-[ACYL-CARRIER-PROTEIN] SYNTHASE, MITOCHONDRIAL"/>
    <property type="match status" value="1"/>
</dbReference>
<dbReference type="InterPro" id="IPR014031">
    <property type="entry name" value="Ketoacyl_synth_C"/>
</dbReference>
<dbReference type="InterPro" id="IPR016039">
    <property type="entry name" value="Thiolase-like"/>
</dbReference>
<organism evidence="5 6">
    <name type="scientific">Mediterraneibacter gnavus</name>
    <name type="common">Ruminococcus gnavus</name>
    <dbReference type="NCBI Taxonomy" id="33038"/>
    <lineage>
        <taxon>Bacteria</taxon>
        <taxon>Bacillati</taxon>
        <taxon>Bacillota</taxon>
        <taxon>Clostridia</taxon>
        <taxon>Lachnospirales</taxon>
        <taxon>Lachnospiraceae</taxon>
        <taxon>Mediterraneibacter</taxon>
    </lineage>
</organism>
<dbReference type="PROSITE" id="PS52004">
    <property type="entry name" value="KS3_2"/>
    <property type="match status" value="1"/>
</dbReference>
<protein>
    <recommendedName>
        <fullName evidence="4">Ketosynthase family 3 (KS3) domain-containing protein</fullName>
    </recommendedName>
</protein>
<comment type="caution">
    <text evidence="5">The sequence shown here is derived from an EMBL/GenBank/DDBJ whole genome shotgun (WGS) entry which is preliminary data.</text>
</comment>
<dbReference type="GO" id="GO:0006633">
    <property type="term" value="P:fatty acid biosynthetic process"/>
    <property type="evidence" value="ECO:0007669"/>
    <property type="project" value="TreeGrafter"/>
</dbReference>
<evidence type="ECO:0000256" key="3">
    <source>
        <dbReference type="RuleBase" id="RU003694"/>
    </source>
</evidence>
<dbReference type="PANTHER" id="PTHR11712">
    <property type="entry name" value="POLYKETIDE SYNTHASE-RELATED"/>
    <property type="match status" value="1"/>
</dbReference>
<sequence length="418" mass="47310">MKRNVVITGMECITSLGNDIEETWEKIIKAENGIDKIERFNVSQYPCQFGGEIKKFSARRSGLKRSNIMLKYNQYELVAVMQAIKRYKWFEDVNDQRENCAIYLGNQSINLDEELYETIINISEKNMKKIQLPNIGKNLDKFPPLNGIKLLPTLPTHFIAKEYNLHGSANVLYSGDVSSIEAILHAAWDIEAGYYEKAIVASTYNPFTPHEFLWLSNSKLARKTTPMDVSYQLSAPFSNKNEGIIYGEGAGALLIESEESAIQNNRNILAYIYGGTMHTFPEEDFFKLSKCGFRKHMEDTLEICSMKKEDISLLYANAPSYADWDNAEIEAIEEIWNENPIAVTSTKANIGFLGCAAGMIDCILAIKSINQNSFPKLRNAKMDYRQYFSEDRKYIDKCLINTAGIGGNYGSIIIGKKA</sequence>
<dbReference type="InterPro" id="IPR000794">
    <property type="entry name" value="Beta-ketoacyl_synthase"/>
</dbReference>